<evidence type="ECO:0000256" key="10">
    <source>
        <dbReference type="ARBA" id="ARBA00030775"/>
    </source>
</evidence>
<evidence type="ECO:0000313" key="14">
    <source>
        <dbReference type="Proteomes" id="UP001460888"/>
    </source>
</evidence>
<protein>
    <recommendedName>
        <fullName evidence="2">Type II secretion system protein H</fullName>
    </recommendedName>
    <alternativeName>
        <fullName evidence="10">General secretion pathway protein H</fullName>
    </alternativeName>
</protein>
<reference evidence="13 14" key="1">
    <citation type="submission" date="2013-03" db="EMBL/GenBank/DDBJ databases">
        <title>Salinisphaera dokdonensis CL-ES53 Genome Sequencing.</title>
        <authorList>
            <person name="Li C."/>
            <person name="Lai Q."/>
            <person name="Shao Z."/>
        </authorList>
    </citation>
    <scope>NUCLEOTIDE SEQUENCE [LARGE SCALE GENOMIC DNA]</scope>
    <source>
        <strain evidence="13 14">CL-ES53</strain>
    </source>
</reference>
<evidence type="ECO:0000256" key="2">
    <source>
        <dbReference type="ARBA" id="ARBA00021549"/>
    </source>
</evidence>
<comment type="subcellular location">
    <subcellularLocation>
        <location evidence="1">Cell inner membrane</location>
        <topology evidence="1">Single-pass membrane protein</topology>
    </subcellularLocation>
</comment>
<keyword evidence="3" id="KW-1003">Cell membrane</keyword>
<proteinExistence type="inferred from homology"/>
<evidence type="ECO:0000256" key="11">
    <source>
        <dbReference type="SAM" id="Phobius"/>
    </source>
</evidence>
<evidence type="ECO:0000256" key="4">
    <source>
        <dbReference type="ARBA" id="ARBA00022481"/>
    </source>
</evidence>
<dbReference type="Pfam" id="PF07963">
    <property type="entry name" value="N_methyl"/>
    <property type="match status" value="1"/>
</dbReference>
<keyword evidence="14" id="KW-1185">Reference proteome</keyword>
<keyword evidence="4" id="KW-0488">Methylation</keyword>
<dbReference type="InterPro" id="IPR012902">
    <property type="entry name" value="N_methyl_site"/>
</dbReference>
<comment type="similarity">
    <text evidence="9">Belongs to the GSP H family.</text>
</comment>
<evidence type="ECO:0000256" key="1">
    <source>
        <dbReference type="ARBA" id="ARBA00004377"/>
    </source>
</evidence>
<evidence type="ECO:0000256" key="6">
    <source>
        <dbReference type="ARBA" id="ARBA00022692"/>
    </source>
</evidence>
<keyword evidence="5" id="KW-0997">Cell inner membrane</keyword>
<dbReference type="Pfam" id="PF12019">
    <property type="entry name" value="GspH"/>
    <property type="match status" value="1"/>
</dbReference>
<gene>
    <name evidence="13" type="ORF">SADO_14058</name>
</gene>
<evidence type="ECO:0000256" key="8">
    <source>
        <dbReference type="ARBA" id="ARBA00023136"/>
    </source>
</evidence>
<name>A0ABV2B3B3_9GAMM</name>
<dbReference type="NCBIfam" id="TIGR02532">
    <property type="entry name" value="IV_pilin_GFxxxE"/>
    <property type="match status" value="1"/>
</dbReference>
<comment type="caution">
    <text evidence="13">The sequence shown here is derived from an EMBL/GenBank/DDBJ whole genome shotgun (WGS) entry which is preliminary data.</text>
</comment>
<dbReference type="SUPFAM" id="SSF54523">
    <property type="entry name" value="Pili subunits"/>
    <property type="match status" value="1"/>
</dbReference>
<evidence type="ECO:0000256" key="5">
    <source>
        <dbReference type="ARBA" id="ARBA00022519"/>
    </source>
</evidence>
<keyword evidence="6 11" id="KW-0812">Transmembrane</keyword>
<dbReference type="PROSITE" id="PS00409">
    <property type="entry name" value="PROKAR_NTER_METHYL"/>
    <property type="match status" value="1"/>
</dbReference>
<dbReference type="Proteomes" id="UP001460888">
    <property type="component" value="Unassembled WGS sequence"/>
</dbReference>
<feature type="domain" description="General secretion pathway GspH" evidence="12">
    <location>
        <begin position="53"/>
        <end position="169"/>
    </location>
</feature>
<dbReference type="Gene3D" id="3.55.40.10">
    <property type="entry name" value="minor pseudopilin epsh domain"/>
    <property type="match status" value="1"/>
</dbReference>
<evidence type="ECO:0000256" key="3">
    <source>
        <dbReference type="ARBA" id="ARBA00022475"/>
    </source>
</evidence>
<evidence type="ECO:0000256" key="7">
    <source>
        <dbReference type="ARBA" id="ARBA00022989"/>
    </source>
</evidence>
<dbReference type="EMBL" id="APND01000004">
    <property type="protein sequence ID" value="MES1930385.1"/>
    <property type="molecule type" value="Genomic_DNA"/>
</dbReference>
<evidence type="ECO:0000256" key="9">
    <source>
        <dbReference type="ARBA" id="ARBA00025772"/>
    </source>
</evidence>
<evidence type="ECO:0000313" key="13">
    <source>
        <dbReference type="EMBL" id="MES1930385.1"/>
    </source>
</evidence>
<keyword evidence="7 11" id="KW-1133">Transmembrane helix</keyword>
<accession>A0ABV2B3B3</accession>
<evidence type="ECO:0000259" key="12">
    <source>
        <dbReference type="Pfam" id="PF12019"/>
    </source>
</evidence>
<dbReference type="InterPro" id="IPR045584">
    <property type="entry name" value="Pilin-like"/>
</dbReference>
<feature type="transmembrane region" description="Helical" evidence="11">
    <location>
        <begin position="20"/>
        <end position="40"/>
    </location>
</feature>
<sequence length="181" mass="19202">MGDHPHTVTNHQRARGFTLLELLVTIAVAAILLAIAIPSYRSVVQRNAMAATVNDLVGDLNYARSQAVTRGQRVYVCKSSGNSACNAGGDWSQGWLVYVPDPDSTTPTRANTLRVRGALEGQITISGNNNVDSVAFFDPNGFAMGSIGTFTANADSTAQQTEIVISGTGRIRTEKTVETSS</sequence>
<keyword evidence="8 11" id="KW-0472">Membrane</keyword>
<dbReference type="RefSeq" id="WP_353112541.1">
    <property type="nucleotide sequence ID" value="NZ_APND01000004.1"/>
</dbReference>
<dbReference type="InterPro" id="IPR022346">
    <property type="entry name" value="T2SS_GspH"/>
</dbReference>
<organism evidence="13 14">
    <name type="scientific">Salinisphaera dokdonensis CL-ES53</name>
    <dbReference type="NCBI Taxonomy" id="1304272"/>
    <lineage>
        <taxon>Bacteria</taxon>
        <taxon>Pseudomonadati</taxon>
        <taxon>Pseudomonadota</taxon>
        <taxon>Gammaproteobacteria</taxon>
        <taxon>Salinisphaerales</taxon>
        <taxon>Salinisphaeraceae</taxon>
        <taxon>Salinisphaera</taxon>
    </lineage>
</organism>